<dbReference type="AlphaFoldDB" id="A0A2S0RCH6"/>
<dbReference type="EMBL" id="CP028811">
    <property type="protein sequence ID" value="AWA29453.1"/>
    <property type="molecule type" value="Genomic_DNA"/>
</dbReference>
<dbReference type="InterPro" id="IPR012042">
    <property type="entry name" value="NeuTTM/CthTTM-like"/>
</dbReference>
<dbReference type="Proteomes" id="UP000244193">
    <property type="component" value="Chromosome"/>
</dbReference>
<dbReference type="PANTHER" id="PTHR40114:SF1">
    <property type="entry name" value="SLR0698 PROTEIN"/>
    <property type="match status" value="1"/>
</dbReference>
<dbReference type="Gene3D" id="2.40.320.10">
    <property type="entry name" value="Hypothetical Protein Pfu-838710-001"/>
    <property type="match status" value="1"/>
</dbReference>
<evidence type="ECO:0000313" key="3">
    <source>
        <dbReference type="EMBL" id="AWA29453.1"/>
    </source>
</evidence>
<evidence type="ECO:0000259" key="2">
    <source>
        <dbReference type="PROSITE" id="PS51707"/>
    </source>
</evidence>
<dbReference type="SMART" id="SM01118">
    <property type="entry name" value="CYTH"/>
    <property type="match status" value="1"/>
</dbReference>
<evidence type="ECO:0000313" key="4">
    <source>
        <dbReference type="Proteomes" id="UP000244193"/>
    </source>
</evidence>
<protein>
    <submittedName>
        <fullName evidence="3">Adenylate cyclase</fullName>
    </submittedName>
</protein>
<dbReference type="InterPro" id="IPR023577">
    <property type="entry name" value="CYTH_domain"/>
</dbReference>
<dbReference type="OrthoDB" id="9805588at2"/>
<organism evidence="3 4">
    <name type="scientific">Flavobacterium magnum</name>
    <dbReference type="NCBI Taxonomy" id="2162713"/>
    <lineage>
        <taxon>Bacteria</taxon>
        <taxon>Pseudomonadati</taxon>
        <taxon>Bacteroidota</taxon>
        <taxon>Flavobacteriia</taxon>
        <taxon>Flavobacteriales</taxon>
        <taxon>Flavobacteriaceae</taxon>
        <taxon>Flavobacterium</taxon>
    </lineage>
</organism>
<dbReference type="InterPro" id="IPR033469">
    <property type="entry name" value="CYTH-like_dom_sf"/>
</dbReference>
<proteinExistence type="predicted"/>
<keyword evidence="4" id="KW-1185">Reference proteome</keyword>
<dbReference type="RefSeq" id="WP_108370037.1">
    <property type="nucleotide sequence ID" value="NZ_CP028811.1"/>
</dbReference>
<evidence type="ECO:0000256" key="1">
    <source>
        <dbReference type="PIRSR" id="PIRSR016487-1"/>
    </source>
</evidence>
<feature type="active site" description="Proton acceptor" evidence="1">
    <location>
        <position position="29"/>
    </location>
</feature>
<dbReference type="SUPFAM" id="SSF55154">
    <property type="entry name" value="CYTH-like phosphatases"/>
    <property type="match status" value="1"/>
</dbReference>
<accession>A0A2S0RCH6</accession>
<reference evidence="3 4" key="1">
    <citation type="submission" date="2018-04" db="EMBL/GenBank/DDBJ databases">
        <title>Genome sequencing of Flavobacterium sp. HYN0048.</title>
        <authorList>
            <person name="Yi H."/>
            <person name="Baek C."/>
        </authorList>
    </citation>
    <scope>NUCLEOTIDE SEQUENCE [LARGE SCALE GENOMIC DNA]</scope>
    <source>
        <strain evidence="3 4">HYN0048</strain>
    </source>
</reference>
<dbReference type="CDD" id="cd07891">
    <property type="entry name" value="CYTH-like_CthTTM-like_1"/>
    <property type="match status" value="1"/>
</dbReference>
<sequence length="159" mass="18412">MIEIERKFLVVSEDFKEQAFAKNHIAQGYLNSHPERTVRIRIKGEIGFLTIKGKGNESGTTRLEWETELSLMDAKPLLALCEKGVIDKTRYEVKVGRHVFEIDEFHGDNEGLLIAEIELRDENESFQHPAWLGKEVTGEAKYYNAYLSKNPFSEWKDKH</sequence>
<feature type="domain" description="CYTH" evidence="2">
    <location>
        <begin position="1"/>
        <end position="149"/>
    </location>
</feature>
<dbReference type="Pfam" id="PF01928">
    <property type="entry name" value="CYTH"/>
    <property type="match status" value="1"/>
</dbReference>
<name>A0A2S0RCH6_9FLAO</name>
<dbReference type="KEGG" id="fmg:HYN48_04770"/>
<dbReference type="PANTHER" id="PTHR40114">
    <property type="entry name" value="SLR0698 PROTEIN"/>
    <property type="match status" value="1"/>
</dbReference>
<dbReference type="PROSITE" id="PS51707">
    <property type="entry name" value="CYTH"/>
    <property type="match status" value="1"/>
</dbReference>
<gene>
    <name evidence="3" type="ORF">HYN48_04770</name>
</gene>
<dbReference type="PIRSF" id="PIRSF016487">
    <property type="entry name" value="CYTH_UCP016487"/>
    <property type="match status" value="1"/>
</dbReference>